<dbReference type="FunFam" id="3.40.50.1000:FF:000025">
    <property type="entry name" value="HAD hydrolase, family IB"/>
    <property type="match status" value="1"/>
</dbReference>
<dbReference type="PANTHER" id="PTHR43344:SF13">
    <property type="entry name" value="PHOSPHATASE RV3661-RELATED"/>
    <property type="match status" value="1"/>
</dbReference>
<dbReference type="AlphaFoldDB" id="A0A4R7HZB1"/>
<dbReference type="NCBIfam" id="TIGR01490">
    <property type="entry name" value="HAD-SF-IB-hyp1"/>
    <property type="match status" value="1"/>
</dbReference>
<dbReference type="Gene3D" id="3.40.50.1000">
    <property type="entry name" value="HAD superfamily/HAD-like"/>
    <property type="match status" value="1"/>
</dbReference>
<evidence type="ECO:0000256" key="3">
    <source>
        <dbReference type="ARBA" id="ARBA00022801"/>
    </source>
</evidence>
<evidence type="ECO:0000313" key="6">
    <source>
        <dbReference type="Proteomes" id="UP000294558"/>
    </source>
</evidence>
<dbReference type="InterPro" id="IPR036412">
    <property type="entry name" value="HAD-like_sf"/>
</dbReference>
<dbReference type="Proteomes" id="UP000294558">
    <property type="component" value="Unassembled WGS sequence"/>
</dbReference>
<dbReference type="SUPFAM" id="SSF56784">
    <property type="entry name" value="HAD-like"/>
    <property type="match status" value="1"/>
</dbReference>
<name>A0A4R7HZB1_9ACTN</name>
<protein>
    <submittedName>
        <fullName evidence="5">HAD superfamily hydrolase (TIGR01490 family)</fullName>
    </submittedName>
</protein>
<keyword evidence="3 5" id="KW-0378">Hydrolase</keyword>
<gene>
    <name evidence="5" type="ORF">BDK89_1171</name>
</gene>
<evidence type="ECO:0000313" key="5">
    <source>
        <dbReference type="EMBL" id="TDT15596.1"/>
    </source>
</evidence>
<evidence type="ECO:0000256" key="2">
    <source>
        <dbReference type="ARBA" id="ARBA00022723"/>
    </source>
</evidence>
<dbReference type="Pfam" id="PF12710">
    <property type="entry name" value="HAD"/>
    <property type="match status" value="1"/>
</dbReference>
<organism evidence="5 6">
    <name type="scientific">Ilumatobacter fluminis</name>
    <dbReference type="NCBI Taxonomy" id="467091"/>
    <lineage>
        <taxon>Bacteria</taxon>
        <taxon>Bacillati</taxon>
        <taxon>Actinomycetota</taxon>
        <taxon>Acidimicrobiia</taxon>
        <taxon>Acidimicrobiales</taxon>
        <taxon>Ilumatobacteraceae</taxon>
        <taxon>Ilumatobacter</taxon>
    </lineage>
</organism>
<dbReference type="PANTHER" id="PTHR43344">
    <property type="entry name" value="PHOSPHOSERINE PHOSPHATASE"/>
    <property type="match status" value="1"/>
</dbReference>
<dbReference type="GO" id="GO:0046872">
    <property type="term" value="F:metal ion binding"/>
    <property type="evidence" value="ECO:0007669"/>
    <property type="project" value="UniProtKB-KW"/>
</dbReference>
<dbReference type="NCBIfam" id="TIGR01488">
    <property type="entry name" value="HAD-SF-IB"/>
    <property type="match status" value="1"/>
</dbReference>
<dbReference type="CDD" id="cd02612">
    <property type="entry name" value="HAD_PGPPase"/>
    <property type="match status" value="1"/>
</dbReference>
<comment type="similarity">
    <text evidence="1">Belongs to the HAD-like hydrolase superfamily. SerB family.</text>
</comment>
<keyword evidence="6" id="KW-1185">Reference proteome</keyword>
<reference evidence="5 6" key="1">
    <citation type="submission" date="2019-03" db="EMBL/GenBank/DDBJ databases">
        <title>Sequencing the genomes of 1000 actinobacteria strains.</title>
        <authorList>
            <person name="Klenk H.-P."/>
        </authorList>
    </citation>
    <scope>NUCLEOTIDE SEQUENCE [LARGE SCALE GENOMIC DNA]</scope>
    <source>
        <strain evidence="5 6">DSM 18936</strain>
    </source>
</reference>
<dbReference type="RefSeq" id="WP_166657401.1">
    <property type="nucleotide sequence ID" value="NZ_SOAU01000001.1"/>
</dbReference>
<dbReference type="InterPro" id="IPR050582">
    <property type="entry name" value="HAD-like_SerB"/>
</dbReference>
<sequence>MSEYVSVASTGPSAAFFDLDRTLISGSSAFALATAARSMKMMPTHELVRDAMTAATFKFRGDHDTGASDNARDRILGFVEGQRQDDLLALNERVLPTLLGKIRPEARRLVDIHRHAGRATYIVSAAPHEIVEPLAISLGMTHGIGTKGKVVDGIYTGELDGPFTYGQGKVDAIEEIARFEGYDLRLCYAYSDSSSDLPMLSAVGHPVAVNPDSKLERHAKDHGWPIVIFSQRTKTVIRRTATGVASAGVAAATFAAGLELGTRRAGKAFWR</sequence>
<dbReference type="Gene3D" id="1.20.1440.100">
    <property type="entry name" value="SG protein - dephosphorylation function"/>
    <property type="match status" value="1"/>
</dbReference>
<proteinExistence type="inferred from homology"/>
<evidence type="ECO:0000256" key="4">
    <source>
        <dbReference type="ARBA" id="ARBA00022842"/>
    </source>
</evidence>
<accession>A0A4R7HZB1</accession>
<evidence type="ECO:0000256" key="1">
    <source>
        <dbReference type="ARBA" id="ARBA00009184"/>
    </source>
</evidence>
<keyword evidence="4" id="KW-0460">Magnesium</keyword>
<dbReference type="InterPro" id="IPR023214">
    <property type="entry name" value="HAD_sf"/>
</dbReference>
<comment type="caution">
    <text evidence="5">The sequence shown here is derived from an EMBL/GenBank/DDBJ whole genome shotgun (WGS) entry which is preliminary data.</text>
</comment>
<dbReference type="InterPro" id="IPR006385">
    <property type="entry name" value="HAD_hydro_SerB1"/>
</dbReference>
<keyword evidence="2" id="KW-0479">Metal-binding</keyword>
<dbReference type="GO" id="GO:0016787">
    <property type="term" value="F:hydrolase activity"/>
    <property type="evidence" value="ECO:0007669"/>
    <property type="project" value="UniProtKB-KW"/>
</dbReference>
<dbReference type="EMBL" id="SOAU01000001">
    <property type="protein sequence ID" value="TDT15596.1"/>
    <property type="molecule type" value="Genomic_DNA"/>
</dbReference>